<dbReference type="AlphaFoldDB" id="A0A1S8A819"/>
<evidence type="ECO:0000313" key="2">
    <source>
        <dbReference type="Proteomes" id="UP000054516"/>
    </source>
</evidence>
<dbReference type="Proteomes" id="UP000054516">
    <property type="component" value="Unassembled WGS sequence"/>
</dbReference>
<evidence type="ECO:0000313" key="1">
    <source>
        <dbReference type="EMBL" id="GAW26159.1"/>
    </source>
</evidence>
<proteinExistence type="predicted"/>
<sequence length="51" mass="5487">MECWSERLLDPAIVVVAPAAAAATTTTTTTVTIKMATMAWLLNTIEFKTTT</sequence>
<organism evidence="1">
    <name type="scientific">Rosellinia necatrix</name>
    <name type="common">White root-rot fungus</name>
    <dbReference type="NCBI Taxonomy" id="77044"/>
    <lineage>
        <taxon>Eukaryota</taxon>
        <taxon>Fungi</taxon>
        <taxon>Dikarya</taxon>
        <taxon>Ascomycota</taxon>
        <taxon>Pezizomycotina</taxon>
        <taxon>Sordariomycetes</taxon>
        <taxon>Xylariomycetidae</taxon>
        <taxon>Xylariales</taxon>
        <taxon>Xylariaceae</taxon>
        <taxon>Rosellinia</taxon>
    </lineage>
</organism>
<accession>A0A1S8A819</accession>
<name>A0A1S8A819_ROSNE</name>
<dbReference type="EMBL" id="DF977468">
    <property type="protein sequence ID" value="GAW26159.1"/>
    <property type="molecule type" value="Genomic_DNA"/>
</dbReference>
<gene>
    <name evidence="1" type="ORF">SAMD00023353_2300300</name>
</gene>
<keyword evidence="2" id="KW-1185">Reference proteome</keyword>
<reference evidence="1" key="1">
    <citation type="submission" date="2016-03" db="EMBL/GenBank/DDBJ databases">
        <title>Draft genome sequence of Rosellinia necatrix.</title>
        <authorList>
            <person name="Kanematsu S."/>
        </authorList>
    </citation>
    <scope>NUCLEOTIDE SEQUENCE [LARGE SCALE GENOMIC DNA]</scope>
    <source>
        <strain evidence="1">W97</strain>
    </source>
</reference>
<protein>
    <submittedName>
        <fullName evidence="1">Uncharacterized protein</fullName>
    </submittedName>
</protein>